<dbReference type="Proteomes" id="UP000684084">
    <property type="component" value="Unassembled WGS sequence"/>
</dbReference>
<proteinExistence type="predicted"/>
<dbReference type="AlphaFoldDB" id="A0A915ZP38"/>
<dbReference type="VEuPathDB" id="FungiDB:RhiirFUN_025134"/>
<protein>
    <submittedName>
        <fullName evidence="1">Uncharacterized protein</fullName>
    </submittedName>
</protein>
<comment type="caution">
    <text evidence="1">The sequence shown here is derived from an EMBL/GenBank/DDBJ whole genome shotgun (WGS) entry which is preliminary data.</text>
</comment>
<reference evidence="1" key="1">
    <citation type="submission" date="2020-05" db="EMBL/GenBank/DDBJ databases">
        <authorList>
            <person name="Rincon C."/>
            <person name="Sanders R I."/>
            <person name="Robbins C."/>
            <person name="Chaturvedi A."/>
        </authorList>
    </citation>
    <scope>NUCLEOTIDE SEQUENCE</scope>
    <source>
        <strain evidence="1">CHB12</strain>
    </source>
</reference>
<evidence type="ECO:0000313" key="2">
    <source>
        <dbReference type="Proteomes" id="UP000684084"/>
    </source>
</evidence>
<dbReference type="OrthoDB" id="2418166at2759"/>
<gene>
    <name evidence="1" type="ORF">CHRIB12_LOCUS18048</name>
</gene>
<sequence>MVTHLHEKFYQSNATPLSEADIKEIRESRGRIPNASKIMAEKFHVGARCIYEIWNNSERLQQGFILSSSDQSALDKNSQSNKSE</sequence>
<dbReference type="EMBL" id="CAGKOT010000046">
    <property type="protein sequence ID" value="CAB5382586.1"/>
    <property type="molecule type" value="Genomic_DNA"/>
</dbReference>
<name>A0A915ZP38_9GLOM</name>
<organism evidence="1 2">
    <name type="scientific">Rhizophagus irregularis</name>
    <dbReference type="NCBI Taxonomy" id="588596"/>
    <lineage>
        <taxon>Eukaryota</taxon>
        <taxon>Fungi</taxon>
        <taxon>Fungi incertae sedis</taxon>
        <taxon>Mucoromycota</taxon>
        <taxon>Glomeromycotina</taxon>
        <taxon>Glomeromycetes</taxon>
        <taxon>Glomerales</taxon>
        <taxon>Glomeraceae</taxon>
        <taxon>Rhizophagus</taxon>
    </lineage>
</organism>
<evidence type="ECO:0000313" key="1">
    <source>
        <dbReference type="EMBL" id="CAB5382586.1"/>
    </source>
</evidence>
<accession>A0A915ZP38</accession>